<feature type="compositionally biased region" description="Polar residues" evidence="1">
    <location>
        <begin position="1"/>
        <end position="11"/>
    </location>
</feature>
<accession>A0AAD7H4R0</accession>
<reference evidence="2" key="1">
    <citation type="submission" date="2023-03" db="EMBL/GenBank/DDBJ databases">
        <title>Massive genome expansion in bonnet fungi (Mycena s.s.) driven by repeated elements and novel gene families across ecological guilds.</title>
        <authorList>
            <consortium name="Lawrence Berkeley National Laboratory"/>
            <person name="Harder C.B."/>
            <person name="Miyauchi S."/>
            <person name="Viragh M."/>
            <person name="Kuo A."/>
            <person name="Thoen E."/>
            <person name="Andreopoulos B."/>
            <person name="Lu D."/>
            <person name="Skrede I."/>
            <person name="Drula E."/>
            <person name="Henrissat B."/>
            <person name="Morin E."/>
            <person name="Kohler A."/>
            <person name="Barry K."/>
            <person name="LaButti K."/>
            <person name="Morin E."/>
            <person name="Salamov A."/>
            <person name="Lipzen A."/>
            <person name="Mereny Z."/>
            <person name="Hegedus B."/>
            <person name="Baldrian P."/>
            <person name="Stursova M."/>
            <person name="Weitz H."/>
            <person name="Taylor A."/>
            <person name="Grigoriev I.V."/>
            <person name="Nagy L.G."/>
            <person name="Martin F."/>
            <person name="Kauserud H."/>
        </authorList>
    </citation>
    <scope>NUCLEOTIDE SEQUENCE</scope>
    <source>
        <strain evidence="2">CBHHK182m</strain>
    </source>
</reference>
<evidence type="ECO:0000256" key="1">
    <source>
        <dbReference type="SAM" id="MobiDB-lite"/>
    </source>
</evidence>
<organism evidence="2 3">
    <name type="scientific">Mycena metata</name>
    <dbReference type="NCBI Taxonomy" id="1033252"/>
    <lineage>
        <taxon>Eukaryota</taxon>
        <taxon>Fungi</taxon>
        <taxon>Dikarya</taxon>
        <taxon>Basidiomycota</taxon>
        <taxon>Agaricomycotina</taxon>
        <taxon>Agaricomycetes</taxon>
        <taxon>Agaricomycetidae</taxon>
        <taxon>Agaricales</taxon>
        <taxon>Marasmiineae</taxon>
        <taxon>Mycenaceae</taxon>
        <taxon>Mycena</taxon>
    </lineage>
</organism>
<evidence type="ECO:0000313" key="2">
    <source>
        <dbReference type="EMBL" id="KAJ7712325.1"/>
    </source>
</evidence>
<proteinExistence type="predicted"/>
<comment type="caution">
    <text evidence="2">The sequence shown here is derived from an EMBL/GenBank/DDBJ whole genome shotgun (WGS) entry which is preliminary data.</text>
</comment>
<dbReference type="EMBL" id="JARKIB010000369">
    <property type="protein sequence ID" value="KAJ7712325.1"/>
    <property type="molecule type" value="Genomic_DNA"/>
</dbReference>
<gene>
    <name evidence="2" type="ORF">B0H16DRAFT_1744246</name>
</gene>
<protein>
    <submittedName>
        <fullName evidence="2">Uncharacterized protein</fullName>
    </submittedName>
</protein>
<feature type="compositionally biased region" description="Basic and acidic residues" evidence="1">
    <location>
        <begin position="37"/>
        <end position="47"/>
    </location>
</feature>
<keyword evidence="3" id="KW-1185">Reference proteome</keyword>
<feature type="region of interest" description="Disordered" evidence="1">
    <location>
        <begin position="125"/>
        <end position="150"/>
    </location>
</feature>
<feature type="region of interest" description="Disordered" evidence="1">
    <location>
        <begin position="1"/>
        <end position="62"/>
    </location>
</feature>
<name>A0AAD7H4R0_9AGAR</name>
<evidence type="ECO:0000313" key="3">
    <source>
        <dbReference type="Proteomes" id="UP001215598"/>
    </source>
</evidence>
<dbReference type="AlphaFoldDB" id="A0AAD7H4R0"/>
<sequence length="171" mass="18854">MTSTVQATSERNSPKKTVARASSTSSDSPSRGVGPLSREESRKDPRGRSVFAQPDGVENKGTTTMLDFARARLVHAITNGAPPRTFSPLSYALVFVSSNRELLAQKQRDARKHAYIKKNGVHVYRKYSDKPTTSQSRPPTPQHDEDDDAVAVDAHTLDLPRDEYRTAFIAA</sequence>
<dbReference type="Proteomes" id="UP001215598">
    <property type="component" value="Unassembled WGS sequence"/>
</dbReference>